<reference evidence="2" key="1">
    <citation type="submission" date="2023-02" db="EMBL/GenBank/DDBJ databases">
        <title>Actinokineospora globicatena NBRC 15670.</title>
        <authorList>
            <person name="Ichikawa N."/>
            <person name="Sato H."/>
            <person name="Tonouchi N."/>
        </authorList>
    </citation>
    <scope>NUCLEOTIDE SEQUENCE</scope>
    <source>
        <strain evidence="2">NBRC 15670</strain>
    </source>
</reference>
<accession>A0A9W6QIU4</accession>
<organism evidence="2 3">
    <name type="scientific">Actinokineospora globicatena</name>
    <dbReference type="NCBI Taxonomy" id="103729"/>
    <lineage>
        <taxon>Bacteria</taxon>
        <taxon>Bacillati</taxon>
        <taxon>Actinomycetota</taxon>
        <taxon>Actinomycetes</taxon>
        <taxon>Pseudonocardiales</taxon>
        <taxon>Pseudonocardiaceae</taxon>
        <taxon>Actinokineospora</taxon>
    </lineage>
</organism>
<dbReference type="RefSeq" id="WP_285606543.1">
    <property type="nucleotide sequence ID" value="NZ_BSSD01000001.1"/>
</dbReference>
<protein>
    <submittedName>
        <fullName evidence="2">Uncharacterized protein</fullName>
    </submittedName>
</protein>
<keyword evidence="1" id="KW-0812">Transmembrane</keyword>
<keyword evidence="3" id="KW-1185">Reference proteome</keyword>
<name>A0A9W6QIU4_9PSEU</name>
<dbReference type="Proteomes" id="UP001165042">
    <property type="component" value="Unassembled WGS sequence"/>
</dbReference>
<dbReference type="EMBL" id="BSSD01000001">
    <property type="protein sequence ID" value="GLW89304.1"/>
    <property type="molecule type" value="Genomic_DNA"/>
</dbReference>
<comment type="caution">
    <text evidence="2">The sequence shown here is derived from an EMBL/GenBank/DDBJ whole genome shotgun (WGS) entry which is preliminary data.</text>
</comment>
<dbReference type="AlphaFoldDB" id="A0A9W6QIU4"/>
<sequence>MSQFQYVCGECGFRTSWTTESQGAQWQESHYAHRHPGIPPGGTVRVRERGRSGGGGGGGCLGLVGVLFLVLLAASTCRGMTRATPEPAGVVWVVGH</sequence>
<feature type="transmembrane region" description="Helical" evidence="1">
    <location>
        <begin position="55"/>
        <end position="74"/>
    </location>
</feature>
<evidence type="ECO:0000256" key="1">
    <source>
        <dbReference type="SAM" id="Phobius"/>
    </source>
</evidence>
<keyword evidence="1" id="KW-0472">Membrane</keyword>
<evidence type="ECO:0000313" key="2">
    <source>
        <dbReference type="EMBL" id="GLW89304.1"/>
    </source>
</evidence>
<keyword evidence="1" id="KW-1133">Transmembrane helix</keyword>
<proteinExistence type="predicted"/>
<gene>
    <name evidence="2" type="ORF">Aglo03_01200</name>
</gene>
<evidence type="ECO:0000313" key="3">
    <source>
        <dbReference type="Proteomes" id="UP001165042"/>
    </source>
</evidence>